<dbReference type="EMBL" id="FQWD01000004">
    <property type="protein sequence ID" value="SHG68000.1"/>
    <property type="molecule type" value="Genomic_DNA"/>
</dbReference>
<organism evidence="1 2">
    <name type="scientific">Marisediminitalea aggregata</name>
    <dbReference type="NCBI Taxonomy" id="634436"/>
    <lineage>
        <taxon>Bacteria</taxon>
        <taxon>Pseudomonadati</taxon>
        <taxon>Pseudomonadota</taxon>
        <taxon>Gammaproteobacteria</taxon>
        <taxon>Alteromonadales</taxon>
        <taxon>Alteromonadaceae</taxon>
        <taxon>Marisediminitalea</taxon>
    </lineage>
</organism>
<sequence>MRYLGLLLLCIVVAGCSVSIDGETYKQHTPAFSLERFFKGDVKAWGIVQNRSGEVVQRFTVDIVGSMDGNVLVLDERFTYSLGEGPESRIWRITPEADGTYTGQASDILDVAKGKPYGNAFNFTYSMDLPVDDTTYTVVFDDWFWALDNDTLMNRSYIKKFGLVMAEVTIFMQRQ</sequence>
<proteinExistence type="predicted"/>
<name>A0A1M5LSX3_9ALTE</name>
<evidence type="ECO:0000313" key="1">
    <source>
        <dbReference type="EMBL" id="SHG68000.1"/>
    </source>
</evidence>
<dbReference type="Pfam" id="PF12915">
    <property type="entry name" value="DUF3833"/>
    <property type="match status" value="1"/>
</dbReference>
<dbReference type="Proteomes" id="UP000184520">
    <property type="component" value="Unassembled WGS sequence"/>
</dbReference>
<reference evidence="2" key="1">
    <citation type="submission" date="2016-11" db="EMBL/GenBank/DDBJ databases">
        <authorList>
            <person name="Varghese N."/>
            <person name="Submissions S."/>
        </authorList>
    </citation>
    <scope>NUCLEOTIDE SEQUENCE [LARGE SCALE GENOMIC DNA]</scope>
    <source>
        <strain evidence="2">CGMCC 1.8995</strain>
    </source>
</reference>
<evidence type="ECO:0008006" key="3">
    <source>
        <dbReference type="Google" id="ProtNLM"/>
    </source>
</evidence>
<accession>A0A1M5LSX3</accession>
<dbReference type="InterPro" id="IPR024409">
    <property type="entry name" value="DUF3833"/>
</dbReference>
<protein>
    <recommendedName>
        <fullName evidence="3">DUF3833 domain-containing protein</fullName>
    </recommendedName>
</protein>
<dbReference type="OrthoDB" id="5296954at2"/>
<evidence type="ECO:0000313" key="2">
    <source>
        <dbReference type="Proteomes" id="UP000184520"/>
    </source>
</evidence>
<dbReference type="AlphaFoldDB" id="A0A1M5LSX3"/>
<dbReference type="STRING" id="634436.SAMN05216361_2773"/>
<dbReference type="PROSITE" id="PS51257">
    <property type="entry name" value="PROKAR_LIPOPROTEIN"/>
    <property type="match status" value="1"/>
</dbReference>
<dbReference type="RefSeq" id="WP_073323427.1">
    <property type="nucleotide sequence ID" value="NZ_FQWD01000004.1"/>
</dbReference>
<gene>
    <name evidence="1" type="ORF">SAMN05216361_2773</name>
</gene>
<keyword evidence="2" id="KW-1185">Reference proteome</keyword>